<evidence type="ECO:0000256" key="1">
    <source>
        <dbReference type="SAM" id="MobiDB-lite"/>
    </source>
</evidence>
<dbReference type="PANTHER" id="PTHR47584:SF14">
    <property type="entry name" value="L10-INTERACTING MYB DOMAIN-CONTAINING PROTEIN-LIKE"/>
    <property type="match status" value="1"/>
</dbReference>
<accession>A0ABC8RVT8</accession>
<dbReference type="PANTHER" id="PTHR47584">
    <property type="match status" value="1"/>
</dbReference>
<dbReference type="InterPro" id="IPR045026">
    <property type="entry name" value="LIMYB"/>
</dbReference>
<protein>
    <submittedName>
        <fullName evidence="2">Uncharacterized protein</fullName>
    </submittedName>
</protein>
<feature type="region of interest" description="Disordered" evidence="1">
    <location>
        <begin position="55"/>
        <end position="100"/>
    </location>
</feature>
<evidence type="ECO:0000313" key="2">
    <source>
        <dbReference type="EMBL" id="CAK9149101.1"/>
    </source>
</evidence>
<evidence type="ECO:0000313" key="3">
    <source>
        <dbReference type="Proteomes" id="UP001642360"/>
    </source>
</evidence>
<feature type="compositionally biased region" description="Polar residues" evidence="1">
    <location>
        <begin position="60"/>
        <end position="70"/>
    </location>
</feature>
<name>A0ABC8RVT8_9AQUA</name>
<gene>
    <name evidence="2" type="ORF">ILEXP_LOCUS17131</name>
</gene>
<organism evidence="2 3">
    <name type="scientific">Ilex paraguariensis</name>
    <name type="common">yerba mate</name>
    <dbReference type="NCBI Taxonomy" id="185542"/>
    <lineage>
        <taxon>Eukaryota</taxon>
        <taxon>Viridiplantae</taxon>
        <taxon>Streptophyta</taxon>
        <taxon>Embryophyta</taxon>
        <taxon>Tracheophyta</taxon>
        <taxon>Spermatophyta</taxon>
        <taxon>Magnoliopsida</taxon>
        <taxon>eudicotyledons</taxon>
        <taxon>Gunneridae</taxon>
        <taxon>Pentapetalae</taxon>
        <taxon>asterids</taxon>
        <taxon>campanulids</taxon>
        <taxon>Aquifoliales</taxon>
        <taxon>Aquifoliaceae</taxon>
        <taxon>Ilex</taxon>
    </lineage>
</organism>
<dbReference type="EMBL" id="CAUOFW020001837">
    <property type="protein sequence ID" value="CAK9149101.1"/>
    <property type="molecule type" value="Genomic_DNA"/>
</dbReference>
<comment type="caution">
    <text evidence="2">The sequence shown here is derived from an EMBL/GenBank/DDBJ whole genome shotgun (WGS) entry which is preliminary data.</text>
</comment>
<feature type="compositionally biased region" description="Basic and acidic residues" evidence="1">
    <location>
        <begin position="71"/>
        <end position="80"/>
    </location>
</feature>
<feature type="compositionally biased region" description="Polar residues" evidence="1">
    <location>
        <begin position="91"/>
        <end position="100"/>
    </location>
</feature>
<sequence>MEEQGRESIATTFARATWNNIRAHPKAKRLRTAGCSTYEKQVTIFGGTQDVADSDDNNEETSFFLNPQTSDVHEEREEGTSHQINRGRAASPTSSGARLVRSQSWTSKMLDAIRSLAKASYPRTNVLSQQQSGGVGSSSGHYSMAACIKVLESIPDVDMPTYLKAIEKLQTQVWREIFIEMSAMRRIGWLASL</sequence>
<proteinExistence type="predicted"/>
<reference evidence="2 3" key="1">
    <citation type="submission" date="2024-02" db="EMBL/GenBank/DDBJ databases">
        <authorList>
            <person name="Vignale AGUSTIN F."/>
            <person name="Sosa J E."/>
            <person name="Modenutti C."/>
        </authorList>
    </citation>
    <scope>NUCLEOTIDE SEQUENCE [LARGE SCALE GENOMIC DNA]</scope>
</reference>
<keyword evidence="3" id="KW-1185">Reference proteome</keyword>
<dbReference type="AlphaFoldDB" id="A0ABC8RVT8"/>
<dbReference type="Proteomes" id="UP001642360">
    <property type="component" value="Unassembled WGS sequence"/>
</dbReference>